<dbReference type="PANTHER" id="PTHR37471">
    <property type="entry name" value="UNNAMED PRODUCT"/>
    <property type="match status" value="1"/>
</dbReference>
<keyword evidence="1" id="KW-0472">Membrane</keyword>
<sequence>MIGTSFSEYVFIRACVFLLRSITPFCVLYCLTRLLRPTRFYAPTILEIWTAAETTFYFFFYIPRERHLQKATTYLSTPSRQQRSLLFNRCSASVPDYERYLRGWFVGAPLSEIRRDNVKEFLTWAFLNSGDVNEMDEEEFEEYIGDVEERLGREIESGRGNARCLRLSVDKIDMSHRSLFWYLVGIISGSANATLIQGLQCVFMVDSIASARLLYYNFDYHRTSRRHYFSVFPIRPHNLFTKTRSPSSKITYWHRPHTAKKKLPILFIHGIGIGLYPYVNFLSEINAANSSKGIEDVGIIAIEIMPISFRITSAALQKDEMCAEINLILETHGWDKFVLVSHSCVSCSIYNAL</sequence>
<evidence type="ECO:0000313" key="3">
    <source>
        <dbReference type="Proteomes" id="UP000774617"/>
    </source>
</evidence>
<comment type="caution">
    <text evidence="2">The sequence shown here is derived from an EMBL/GenBank/DDBJ whole genome shotgun (WGS) entry which is preliminary data.</text>
</comment>
<keyword evidence="1" id="KW-0812">Transmembrane</keyword>
<evidence type="ECO:0000313" key="2">
    <source>
        <dbReference type="EMBL" id="KAH7009062.1"/>
    </source>
</evidence>
<keyword evidence="3" id="KW-1185">Reference proteome</keyword>
<dbReference type="Proteomes" id="UP000774617">
    <property type="component" value="Unassembled WGS sequence"/>
</dbReference>
<feature type="transmembrane region" description="Helical" evidence="1">
    <location>
        <begin position="12"/>
        <end position="34"/>
    </location>
</feature>
<organism evidence="2 3">
    <name type="scientific">Macrophomina phaseolina</name>
    <dbReference type="NCBI Taxonomy" id="35725"/>
    <lineage>
        <taxon>Eukaryota</taxon>
        <taxon>Fungi</taxon>
        <taxon>Dikarya</taxon>
        <taxon>Ascomycota</taxon>
        <taxon>Pezizomycotina</taxon>
        <taxon>Dothideomycetes</taxon>
        <taxon>Dothideomycetes incertae sedis</taxon>
        <taxon>Botryosphaeriales</taxon>
        <taxon>Botryosphaeriaceae</taxon>
        <taxon>Macrophomina</taxon>
    </lineage>
</organism>
<feature type="transmembrane region" description="Helical" evidence="1">
    <location>
        <begin position="179"/>
        <end position="199"/>
    </location>
</feature>
<gene>
    <name evidence="2" type="ORF">B0J12DRAFT_73971</name>
</gene>
<name>A0ABQ8FPR8_9PEZI</name>
<protein>
    <submittedName>
        <fullName evidence="2">Uncharacterized protein</fullName>
    </submittedName>
</protein>
<evidence type="ECO:0000256" key="1">
    <source>
        <dbReference type="SAM" id="Phobius"/>
    </source>
</evidence>
<dbReference type="PANTHER" id="PTHR37471:SF1">
    <property type="entry name" value="AB HYDROLASE-1 DOMAIN-CONTAINING PROTEIN"/>
    <property type="match status" value="1"/>
</dbReference>
<proteinExistence type="predicted"/>
<accession>A0ABQ8FPR8</accession>
<reference evidence="2 3" key="1">
    <citation type="journal article" date="2021" name="Nat. Commun.">
        <title>Genetic determinants of endophytism in the Arabidopsis root mycobiome.</title>
        <authorList>
            <person name="Mesny F."/>
            <person name="Miyauchi S."/>
            <person name="Thiergart T."/>
            <person name="Pickel B."/>
            <person name="Atanasova L."/>
            <person name="Karlsson M."/>
            <person name="Huettel B."/>
            <person name="Barry K.W."/>
            <person name="Haridas S."/>
            <person name="Chen C."/>
            <person name="Bauer D."/>
            <person name="Andreopoulos W."/>
            <person name="Pangilinan J."/>
            <person name="LaButti K."/>
            <person name="Riley R."/>
            <person name="Lipzen A."/>
            <person name="Clum A."/>
            <person name="Drula E."/>
            <person name="Henrissat B."/>
            <person name="Kohler A."/>
            <person name="Grigoriev I.V."/>
            <person name="Martin F.M."/>
            <person name="Hacquard S."/>
        </authorList>
    </citation>
    <scope>NUCLEOTIDE SEQUENCE [LARGE SCALE GENOMIC DNA]</scope>
    <source>
        <strain evidence="2 3">MPI-SDFR-AT-0080</strain>
    </source>
</reference>
<dbReference type="EMBL" id="JAGTJR010000118">
    <property type="protein sequence ID" value="KAH7009062.1"/>
    <property type="molecule type" value="Genomic_DNA"/>
</dbReference>
<keyword evidence="1" id="KW-1133">Transmembrane helix</keyword>